<dbReference type="EMBL" id="JALNTZ010000003">
    <property type="protein sequence ID" value="KAJ3659731.1"/>
    <property type="molecule type" value="Genomic_DNA"/>
</dbReference>
<feature type="domain" description="Retrovirus-related Pol polyprotein from transposon TNT 1-94-like beta-barrel" evidence="1">
    <location>
        <begin position="2"/>
        <end position="45"/>
    </location>
</feature>
<dbReference type="Pfam" id="PF22936">
    <property type="entry name" value="Pol_BBD"/>
    <property type="match status" value="1"/>
</dbReference>
<gene>
    <name evidence="2" type="ORF">Zmor_011405</name>
</gene>
<keyword evidence="3" id="KW-1185">Reference proteome</keyword>
<sequence length="131" mass="14588">MGEGTAHFATDTTGVRTEVSLNKTLHVPDLRTNLMSVSKITDRGFEVHFRKGEAAILDKEGRLRLRAERIGDLYYVRELTTDASAALSNSGNNRVTLELLHRRMGHANTKDIIDAVRNNRVDGVNELAEKS</sequence>
<evidence type="ECO:0000259" key="1">
    <source>
        <dbReference type="Pfam" id="PF22936"/>
    </source>
</evidence>
<accession>A0AA38IR22</accession>
<comment type="caution">
    <text evidence="2">The sequence shown here is derived from an EMBL/GenBank/DDBJ whole genome shotgun (WGS) entry which is preliminary data.</text>
</comment>
<protein>
    <recommendedName>
        <fullName evidence="1">Retrovirus-related Pol polyprotein from transposon TNT 1-94-like beta-barrel domain-containing protein</fullName>
    </recommendedName>
</protein>
<reference evidence="2" key="1">
    <citation type="journal article" date="2023" name="G3 (Bethesda)">
        <title>Whole genome assemblies of Zophobas morio and Tenebrio molitor.</title>
        <authorList>
            <person name="Kaur S."/>
            <person name="Stinson S.A."/>
            <person name="diCenzo G.C."/>
        </authorList>
    </citation>
    <scope>NUCLEOTIDE SEQUENCE</scope>
    <source>
        <strain evidence="2">QUZm001</strain>
    </source>
</reference>
<name>A0AA38IR22_9CUCU</name>
<dbReference type="InterPro" id="IPR054722">
    <property type="entry name" value="PolX-like_BBD"/>
</dbReference>
<evidence type="ECO:0000313" key="2">
    <source>
        <dbReference type="EMBL" id="KAJ3659731.1"/>
    </source>
</evidence>
<dbReference type="AlphaFoldDB" id="A0AA38IR22"/>
<dbReference type="Proteomes" id="UP001168821">
    <property type="component" value="Unassembled WGS sequence"/>
</dbReference>
<proteinExistence type="predicted"/>
<evidence type="ECO:0000313" key="3">
    <source>
        <dbReference type="Proteomes" id="UP001168821"/>
    </source>
</evidence>
<organism evidence="2 3">
    <name type="scientific">Zophobas morio</name>
    <dbReference type="NCBI Taxonomy" id="2755281"/>
    <lineage>
        <taxon>Eukaryota</taxon>
        <taxon>Metazoa</taxon>
        <taxon>Ecdysozoa</taxon>
        <taxon>Arthropoda</taxon>
        <taxon>Hexapoda</taxon>
        <taxon>Insecta</taxon>
        <taxon>Pterygota</taxon>
        <taxon>Neoptera</taxon>
        <taxon>Endopterygota</taxon>
        <taxon>Coleoptera</taxon>
        <taxon>Polyphaga</taxon>
        <taxon>Cucujiformia</taxon>
        <taxon>Tenebrionidae</taxon>
        <taxon>Zophobas</taxon>
    </lineage>
</organism>